<protein>
    <recommendedName>
        <fullName evidence="3">Glycosyl transferase</fullName>
    </recommendedName>
</protein>
<dbReference type="EMBL" id="MDAL01000011">
    <property type="protein sequence ID" value="PMN93798.1"/>
    <property type="molecule type" value="Genomic_DNA"/>
</dbReference>
<evidence type="ECO:0000313" key="1">
    <source>
        <dbReference type="EMBL" id="PMN93798.1"/>
    </source>
</evidence>
<evidence type="ECO:0008006" key="3">
    <source>
        <dbReference type="Google" id="ProtNLM"/>
    </source>
</evidence>
<dbReference type="InterPro" id="IPR029044">
    <property type="entry name" value="Nucleotide-diphossugar_trans"/>
</dbReference>
<evidence type="ECO:0000313" key="2">
    <source>
        <dbReference type="Proteomes" id="UP000235387"/>
    </source>
</evidence>
<dbReference type="AlphaFoldDB" id="A0A2N7LEQ8"/>
<name>A0A2N7LEQ8_9GAMM</name>
<dbReference type="Proteomes" id="UP000235387">
    <property type="component" value="Unassembled WGS sequence"/>
</dbReference>
<reference evidence="2" key="1">
    <citation type="submission" date="2016-07" db="EMBL/GenBank/DDBJ databases">
        <title>Nontailed viruses are major unrecognized killers of bacteria in the ocean.</title>
        <authorList>
            <person name="Kauffman K."/>
            <person name="Hussain F."/>
            <person name="Yang J."/>
            <person name="Arevalo P."/>
            <person name="Brown J."/>
            <person name="Cutler M."/>
            <person name="Kelly L."/>
            <person name="Polz M.F."/>
        </authorList>
    </citation>
    <scope>NUCLEOTIDE SEQUENCE [LARGE SCALE GENOMIC DNA]</scope>
    <source>
        <strain evidence="2">10N.261.45.A10</strain>
    </source>
</reference>
<organism evidence="1 2">
    <name type="scientific">Enterovibrio norvegicus</name>
    <dbReference type="NCBI Taxonomy" id="188144"/>
    <lineage>
        <taxon>Bacteria</taxon>
        <taxon>Pseudomonadati</taxon>
        <taxon>Pseudomonadota</taxon>
        <taxon>Gammaproteobacteria</taxon>
        <taxon>Vibrionales</taxon>
        <taxon>Vibrionaceae</taxon>
        <taxon>Enterovibrio</taxon>
    </lineage>
</organism>
<dbReference type="Gene3D" id="3.90.550.10">
    <property type="entry name" value="Spore Coat Polysaccharide Biosynthesis Protein SpsA, Chain A"/>
    <property type="match status" value="1"/>
</dbReference>
<proteinExistence type="predicted"/>
<accession>A0A2N7LEQ8</accession>
<comment type="caution">
    <text evidence="1">The sequence shown here is derived from an EMBL/GenBank/DDBJ whole genome shotgun (WGS) entry which is preliminary data.</text>
</comment>
<dbReference type="SUPFAM" id="SSF53448">
    <property type="entry name" value="Nucleotide-diphospho-sugar transferases"/>
    <property type="match status" value="1"/>
</dbReference>
<sequence>MHDVYLVIESLGQQTVKANRIVLWLDENEYSLETIPLLLKNQMDRGLDVRFYPNIRSYKKLVPSLKLFPQADIITVDDDILYPHDLIELLLRGRHLEPDSIVGVRAHTIAIDKDGVKPYRKWKYESSFEENGRNTFLTSGAGTLFPAGMLNEEFCNEKSFMELCPSADDIWINMMCIKHDIKRSKIRDDRDFSLRFLQIKDHQDIALNNENVHSNGNDLQLSKILEKYDIEI</sequence>
<gene>
    <name evidence="1" type="ORF">BCT23_11925</name>
</gene>